<reference evidence="1 2" key="1">
    <citation type="submission" date="2024-05" db="EMBL/GenBank/DDBJ databases">
        <title>Genome sequencing and assembly of Indian major carp, Cirrhinus mrigala (Hamilton, 1822).</title>
        <authorList>
            <person name="Mohindra V."/>
            <person name="Chowdhury L.M."/>
            <person name="Lal K."/>
            <person name="Jena J.K."/>
        </authorList>
    </citation>
    <scope>NUCLEOTIDE SEQUENCE [LARGE SCALE GENOMIC DNA]</scope>
    <source>
        <strain evidence="1">CM1030</strain>
        <tissue evidence="1">Blood</tissue>
    </source>
</reference>
<dbReference type="EMBL" id="JAMKFB020000022">
    <property type="protein sequence ID" value="KAL0161371.1"/>
    <property type="molecule type" value="Genomic_DNA"/>
</dbReference>
<evidence type="ECO:0000313" key="2">
    <source>
        <dbReference type="Proteomes" id="UP001529510"/>
    </source>
</evidence>
<sequence length="69" mass="7724">MEDYEEEKKDARLNTANDLLSDAAATMSNVTESDVLRYGLIPRPSLQELSNSRVRIHGYDGRRPTASVV</sequence>
<gene>
    <name evidence="1" type="ORF">M9458_045096</name>
</gene>
<evidence type="ECO:0000313" key="1">
    <source>
        <dbReference type="EMBL" id="KAL0161371.1"/>
    </source>
</evidence>
<name>A0ABD0NJS6_CIRMR</name>
<dbReference type="Proteomes" id="UP001529510">
    <property type="component" value="Unassembled WGS sequence"/>
</dbReference>
<dbReference type="AlphaFoldDB" id="A0ABD0NJS6"/>
<proteinExistence type="predicted"/>
<comment type="caution">
    <text evidence="1">The sequence shown here is derived from an EMBL/GenBank/DDBJ whole genome shotgun (WGS) entry which is preliminary data.</text>
</comment>
<protein>
    <submittedName>
        <fullName evidence="1">Uncharacterized protein</fullName>
    </submittedName>
</protein>
<feature type="non-terminal residue" evidence="1">
    <location>
        <position position="69"/>
    </location>
</feature>
<keyword evidence="2" id="KW-1185">Reference proteome</keyword>
<accession>A0ABD0NJS6</accession>
<organism evidence="1 2">
    <name type="scientific">Cirrhinus mrigala</name>
    <name type="common">Mrigala</name>
    <dbReference type="NCBI Taxonomy" id="683832"/>
    <lineage>
        <taxon>Eukaryota</taxon>
        <taxon>Metazoa</taxon>
        <taxon>Chordata</taxon>
        <taxon>Craniata</taxon>
        <taxon>Vertebrata</taxon>
        <taxon>Euteleostomi</taxon>
        <taxon>Actinopterygii</taxon>
        <taxon>Neopterygii</taxon>
        <taxon>Teleostei</taxon>
        <taxon>Ostariophysi</taxon>
        <taxon>Cypriniformes</taxon>
        <taxon>Cyprinidae</taxon>
        <taxon>Labeoninae</taxon>
        <taxon>Labeonini</taxon>
        <taxon>Cirrhinus</taxon>
    </lineage>
</organism>